<evidence type="ECO:0000256" key="1">
    <source>
        <dbReference type="SAM" id="MobiDB-lite"/>
    </source>
</evidence>
<feature type="region of interest" description="Disordered" evidence="1">
    <location>
        <begin position="1"/>
        <end position="29"/>
    </location>
</feature>
<dbReference type="InterPro" id="IPR051678">
    <property type="entry name" value="AGP_Transferase"/>
</dbReference>
<evidence type="ECO:0000313" key="4">
    <source>
        <dbReference type="Proteomes" id="UP000660729"/>
    </source>
</evidence>
<dbReference type="PANTHER" id="PTHR21310">
    <property type="entry name" value="AMINOGLYCOSIDE PHOSPHOTRANSFERASE-RELATED-RELATED"/>
    <property type="match status" value="1"/>
</dbReference>
<dbReference type="InterPro" id="IPR011009">
    <property type="entry name" value="Kinase-like_dom_sf"/>
</dbReference>
<dbReference type="Pfam" id="PF01636">
    <property type="entry name" value="APH"/>
    <property type="match status" value="1"/>
</dbReference>
<dbReference type="SUPFAM" id="SSF56112">
    <property type="entry name" value="Protein kinase-like (PK-like)"/>
    <property type="match status" value="1"/>
</dbReference>
<evidence type="ECO:0000259" key="2">
    <source>
        <dbReference type="Pfam" id="PF01636"/>
    </source>
</evidence>
<dbReference type="EMBL" id="JABCIY010000342">
    <property type="protein sequence ID" value="KAF7185174.1"/>
    <property type="molecule type" value="Genomic_DNA"/>
</dbReference>
<dbReference type="InterPro" id="IPR002575">
    <property type="entry name" value="Aminoglycoside_PTrfase"/>
</dbReference>
<accession>A0A8H6VEG3</accession>
<dbReference type="OrthoDB" id="4177236at2759"/>
<comment type="caution">
    <text evidence="3">The sequence shown here is derived from an EMBL/GenBank/DDBJ whole genome shotgun (WGS) entry which is preliminary data.</text>
</comment>
<organism evidence="3 4">
    <name type="scientific">Pseudocercospora fuligena</name>
    <dbReference type="NCBI Taxonomy" id="685502"/>
    <lineage>
        <taxon>Eukaryota</taxon>
        <taxon>Fungi</taxon>
        <taxon>Dikarya</taxon>
        <taxon>Ascomycota</taxon>
        <taxon>Pezizomycotina</taxon>
        <taxon>Dothideomycetes</taxon>
        <taxon>Dothideomycetidae</taxon>
        <taxon>Mycosphaerellales</taxon>
        <taxon>Mycosphaerellaceae</taxon>
        <taxon>Pseudocercospora</taxon>
    </lineage>
</organism>
<reference evidence="3" key="1">
    <citation type="submission" date="2020-04" db="EMBL/GenBank/DDBJ databases">
        <title>Draft genome resource of the tomato pathogen Pseudocercospora fuligena.</title>
        <authorList>
            <person name="Zaccaron A."/>
        </authorList>
    </citation>
    <scope>NUCLEOTIDE SEQUENCE</scope>
    <source>
        <strain evidence="3">PF001</strain>
    </source>
</reference>
<name>A0A8H6VEG3_9PEZI</name>
<dbReference type="Proteomes" id="UP000660729">
    <property type="component" value="Unassembled WGS sequence"/>
</dbReference>
<evidence type="ECO:0000313" key="3">
    <source>
        <dbReference type="EMBL" id="KAF7185174.1"/>
    </source>
</evidence>
<feature type="domain" description="Aminoglycoside phosphotransferase" evidence="2">
    <location>
        <begin position="68"/>
        <end position="241"/>
    </location>
</feature>
<protein>
    <recommendedName>
        <fullName evidence="2">Aminoglycoside phosphotransferase domain-containing protein</fullName>
    </recommendedName>
</protein>
<dbReference type="AlphaFoldDB" id="A0A8H6VEG3"/>
<dbReference type="PANTHER" id="PTHR21310:SF58">
    <property type="entry name" value="AMINOGLYCOSIDE PHOSPHOTRANSFERASE DOMAIN-CONTAINING PROTEIN"/>
    <property type="match status" value="1"/>
</dbReference>
<gene>
    <name evidence="3" type="ORF">HII31_13449</name>
</gene>
<sequence>MQNGDDDPPNPFEGPPVTLKSDTTSPAARRAAFRRDPRGTLVCGQKSDCLIAKEEVGVRKAGLRVHIEEGRALRFARTLQLPVPFVHDLISDGQRNEILMEFVDGECLEEAWPSMDEDQKRSIAEQLKHIINIMRQAEPKQLEIGALGGPARDLRQFTDYYGGPFSSETDFNDFVLDFLPTTPRPIQAAISNSFDNQNQIKFTHGDLTPRNVIVKDGSIQALLDWEYSGWYPEYWEYVKFFDRPTNCRDWKDYATLIFEKQYPRQLLTFQALARCQRP</sequence>
<dbReference type="CDD" id="cd05120">
    <property type="entry name" value="APH_ChoK_like"/>
    <property type="match status" value="1"/>
</dbReference>
<proteinExistence type="predicted"/>
<keyword evidence="4" id="KW-1185">Reference proteome</keyword>
<dbReference type="Gene3D" id="3.90.1200.10">
    <property type="match status" value="1"/>
</dbReference>